<dbReference type="EMBL" id="CAJVPY010010943">
    <property type="protein sequence ID" value="CAG8723091.1"/>
    <property type="molecule type" value="Genomic_DNA"/>
</dbReference>
<reference evidence="2" key="1">
    <citation type="submission" date="2021-06" db="EMBL/GenBank/DDBJ databases">
        <authorList>
            <person name="Kallberg Y."/>
            <person name="Tangrot J."/>
            <person name="Rosling A."/>
        </authorList>
    </citation>
    <scope>NUCLEOTIDE SEQUENCE</scope>
    <source>
        <strain evidence="2">MA453B</strain>
    </source>
</reference>
<evidence type="ECO:0000313" key="2">
    <source>
        <dbReference type="EMBL" id="CAG8723091.1"/>
    </source>
</evidence>
<evidence type="ECO:0000256" key="1">
    <source>
        <dbReference type="SAM" id="MobiDB-lite"/>
    </source>
</evidence>
<evidence type="ECO:0000313" key="3">
    <source>
        <dbReference type="Proteomes" id="UP000789405"/>
    </source>
</evidence>
<sequence>MWSTIMSFVIGKAIRSSNVEYTWGEIELDSSALRKDSGRDILSLPKVATGHKGDSTGLSKDGRECFVMEISYAPHNSNRRKTAEDLYKLLREMRDMLHLSKKEKRELGYKIPRKGLRVYGSQCYGYIQDLYEMEYIKPFYIARKIGSIKIINDDITKLDFVLRMIWAFKERIALANEIWSSLPSRYENDTLESSDDGDNFTKTTPKKTQKSQQNVTVNEIKS</sequence>
<organism evidence="2 3">
    <name type="scientific">Dentiscutata erythropus</name>
    <dbReference type="NCBI Taxonomy" id="1348616"/>
    <lineage>
        <taxon>Eukaryota</taxon>
        <taxon>Fungi</taxon>
        <taxon>Fungi incertae sedis</taxon>
        <taxon>Mucoromycota</taxon>
        <taxon>Glomeromycotina</taxon>
        <taxon>Glomeromycetes</taxon>
        <taxon>Diversisporales</taxon>
        <taxon>Gigasporaceae</taxon>
        <taxon>Dentiscutata</taxon>
    </lineage>
</organism>
<feature type="region of interest" description="Disordered" evidence="1">
    <location>
        <begin position="190"/>
        <end position="222"/>
    </location>
</feature>
<proteinExistence type="predicted"/>
<dbReference type="Proteomes" id="UP000789405">
    <property type="component" value="Unassembled WGS sequence"/>
</dbReference>
<name>A0A9N9I785_9GLOM</name>
<comment type="caution">
    <text evidence="2">The sequence shown here is derived from an EMBL/GenBank/DDBJ whole genome shotgun (WGS) entry which is preliminary data.</text>
</comment>
<dbReference type="AlphaFoldDB" id="A0A9N9I785"/>
<protein>
    <submittedName>
        <fullName evidence="2">14186_t:CDS:1</fullName>
    </submittedName>
</protein>
<dbReference type="OrthoDB" id="2311218at2759"/>
<gene>
    <name evidence="2" type="ORF">DERYTH_LOCUS14478</name>
</gene>
<keyword evidence="3" id="KW-1185">Reference proteome</keyword>
<accession>A0A9N9I785</accession>